<dbReference type="PANTHER" id="PTHR35004:SF6">
    <property type="entry name" value="TRANSPOSASE"/>
    <property type="match status" value="1"/>
</dbReference>
<dbReference type="PANTHER" id="PTHR35004">
    <property type="entry name" value="TRANSPOSASE RV3428C-RELATED"/>
    <property type="match status" value="1"/>
</dbReference>
<dbReference type="GO" id="GO:0015074">
    <property type="term" value="P:DNA integration"/>
    <property type="evidence" value="ECO:0007669"/>
    <property type="project" value="InterPro"/>
</dbReference>
<dbReference type="AlphaFoldDB" id="A0A3G1KP82"/>
<gene>
    <name evidence="3" type="ORF">DCMF_05245</name>
</gene>
<feature type="domain" description="Integrase catalytic" evidence="2">
    <location>
        <begin position="1"/>
        <end position="100"/>
    </location>
</feature>
<dbReference type="OrthoDB" id="3193769at2"/>
<dbReference type="KEGG" id="fwa:DCMF_05245"/>
<dbReference type="Pfam" id="PF22483">
    <property type="entry name" value="Mu-transpos_C_2"/>
    <property type="match status" value="1"/>
</dbReference>
<dbReference type="EMBL" id="CP017634">
    <property type="protein sequence ID" value="ATW24272.1"/>
    <property type="molecule type" value="Genomic_DNA"/>
</dbReference>
<dbReference type="GO" id="GO:0003676">
    <property type="term" value="F:nucleic acid binding"/>
    <property type="evidence" value="ECO:0007669"/>
    <property type="project" value="InterPro"/>
</dbReference>
<evidence type="ECO:0000256" key="1">
    <source>
        <dbReference type="ARBA" id="ARBA00009277"/>
    </source>
</evidence>
<comment type="similarity">
    <text evidence="1">Belongs to the transposase IS21/IS408/IS1162 family.</text>
</comment>
<keyword evidence="4" id="KW-1185">Reference proteome</keyword>
<protein>
    <recommendedName>
        <fullName evidence="2">Integrase catalytic domain-containing protein</fullName>
    </recommendedName>
</protein>
<dbReference type="InterPro" id="IPR036397">
    <property type="entry name" value="RNaseH_sf"/>
</dbReference>
<dbReference type="SUPFAM" id="SSF53098">
    <property type="entry name" value="Ribonuclease H-like"/>
    <property type="match status" value="1"/>
</dbReference>
<sequence length="229" mass="26182">MKTVVQRRLANEIILTKQFADFSDYYGFEVRLCTPGKPRSKGKVENFAGYVRKNFLPRIRSGQTLENWNHDALRWLEKTANNLPNGTTGMPPKERFSEETSELLPWGKQPEYLVEEWEKRKVSPSGHISVEGRLYPISNALGGKDVEIRYIDTNTFHVRYDGNIIAEHKLTGNPFKLVIANSSEKQMKKEQANGLTSFATSSRISQAPEATARSLAWYEQLLEEVSRND</sequence>
<dbReference type="InterPro" id="IPR001584">
    <property type="entry name" value="Integrase_cat-core"/>
</dbReference>
<dbReference type="RefSeq" id="WP_148133452.1">
    <property type="nucleotide sequence ID" value="NZ_CP017634.1"/>
</dbReference>
<dbReference type="InterPro" id="IPR054353">
    <property type="entry name" value="IstA-like_C"/>
</dbReference>
<evidence type="ECO:0000313" key="4">
    <source>
        <dbReference type="Proteomes" id="UP000323521"/>
    </source>
</evidence>
<evidence type="ECO:0000259" key="2">
    <source>
        <dbReference type="PROSITE" id="PS50994"/>
    </source>
</evidence>
<dbReference type="Proteomes" id="UP000323521">
    <property type="component" value="Chromosome"/>
</dbReference>
<organism evidence="3 4">
    <name type="scientific">Formimonas warabiya</name>
    <dbReference type="NCBI Taxonomy" id="1761012"/>
    <lineage>
        <taxon>Bacteria</taxon>
        <taxon>Bacillati</taxon>
        <taxon>Bacillota</taxon>
        <taxon>Clostridia</taxon>
        <taxon>Eubacteriales</taxon>
        <taxon>Peptococcaceae</taxon>
        <taxon>Candidatus Formimonas</taxon>
    </lineage>
</organism>
<name>A0A3G1KP82_FORW1</name>
<proteinExistence type="inferred from homology"/>
<dbReference type="PROSITE" id="PS50994">
    <property type="entry name" value="INTEGRASE"/>
    <property type="match status" value="1"/>
</dbReference>
<dbReference type="Gene3D" id="3.30.420.10">
    <property type="entry name" value="Ribonuclease H-like superfamily/Ribonuclease H"/>
    <property type="match status" value="1"/>
</dbReference>
<reference evidence="3 4" key="1">
    <citation type="submission" date="2016-10" db="EMBL/GenBank/DDBJ databases">
        <title>Complete Genome Sequence of Peptococcaceae strain DCMF.</title>
        <authorList>
            <person name="Edwards R.J."/>
            <person name="Holland S.I."/>
            <person name="Deshpande N.P."/>
            <person name="Wong Y.K."/>
            <person name="Ertan H."/>
            <person name="Manefield M."/>
            <person name="Russell T.L."/>
            <person name="Lee M.J."/>
        </authorList>
    </citation>
    <scope>NUCLEOTIDE SEQUENCE [LARGE SCALE GENOMIC DNA]</scope>
    <source>
        <strain evidence="3 4">DCMF</strain>
    </source>
</reference>
<dbReference type="InterPro" id="IPR012337">
    <property type="entry name" value="RNaseH-like_sf"/>
</dbReference>
<evidence type="ECO:0000313" key="3">
    <source>
        <dbReference type="EMBL" id="ATW24272.1"/>
    </source>
</evidence>
<accession>A0A3G1KP82</accession>